<dbReference type="OrthoDB" id="543156at2759"/>
<dbReference type="InterPro" id="IPR029062">
    <property type="entry name" value="Class_I_gatase-like"/>
</dbReference>
<reference evidence="2" key="2">
    <citation type="journal article" date="2023" name="IMA Fungus">
        <title>Comparative genomic study of the Penicillium genus elucidates a diverse pangenome and 15 lateral gene transfer events.</title>
        <authorList>
            <person name="Petersen C."/>
            <person name="Sorensen T."/>
            <person name="Nielsen M.R."/>
            <person name="Sondergaard T.E."/>
            <person name="Sorensen J.L."/>
            <person name="Fitzpatrick D.A."/>
            <person name="Frisvad J.C."/>
            <person name="Nielsen K.L."/>
        </authorList>
    </citation>
    <scope>NUCLEOTIDE SEQUENCE</scope>
    <source>
        <strain evidence="2">IBT 19713</strain>
    </source>
</reference>
<dbReference type="SUPFAM" id="SSF52317">
    <property type="entry name" value="Class I glutamine amidotransferase-like"/>
    <property type="match status" value="1"/>
</dbReference>
<dbReference type="InterPro" id="IPR052158">
    <property type="entry name" value="INH-QAR"/>
</dbReference>
<dbReference type="AlphaFoldDB" id="A0A9W9TS42"/>
<dbReference type="EMBL" id="JAPQKS010000003">
    <property type="protein sequence ID" value="KAJ5239346.1"/>
    <property type="molecule type" value="Genomic_DNA"/>
</dbReference>
<dbReference type="RefSeq" id="XP_058332265.1">
    <property type="nucleotide sequence ID" value="XM_058473262.1"/>
</dbReference>
<evidence type="ECO:0000313" key="2">
    <source>
        <dbReference type="EMBL" id="KAJ5239346.1"/>
    </source>
</evidence>
<dbReference type="Gene3D" id="3.40.50.880">
    <property type="match status" value="1"/>
</dbReference>
<evidence type="ECO:0000259" key="1">
    <source>
        <dbReference type="Pfam" id="PF01965"/>
    </source>
</evidence>
<evidence type="ECO:0000313" key="3">
    <source>
        <dbReference type="Proteomes" id="UP001150941"/>
    </source>
</evidence>
<dbReference type="Proteomes" id="UP001150941">
    <property type="component" value="Unassembled WGS sequence"/>
</dbReference>
<proteinExistence type="predicted"/>
<feature type="domain" description="DJ-1/PfpI" evidence="1">
    <location>
        <begin position="54"/>
        <end position="185"/>
    </location>
</feature>
<dbReference type="PANTHER" id="PTHR43130">
    <property type="entry name" value="ARAC-FAMILY TRANSCRIPTIONAL REGULATOR"/>
    <property type="match status" value="1"/>
</dbReference>
<dbReference type="InterPro" id="IPR002818">
    <property type="entry name" value="DJ-1/PfpI"/>
</dbReference>
<dbReference type="GeneID" id="83200565"/>
<name>A0A9W9TS42_9EURO</name>
<reference evidence="2" key="1">
    <citation type="submission" date="2022-11" db="EMBL/GenBank/DDBJ databases">
        <authorList>
            <person name="Petersen C."/>
        </authorList>
    </citation>
    <scope>NUCLEOTIDE SEQUENCE</scope>
    <source>
        <strain evidence="2">IBT 19713</strain>
    </source>
</reference>
<dbReference type="Pfam" id="PF01965">
    <property type="entry name" value="DJ-1_PfpI"/>
    <property type="match status" value="1"/>
</dbReference>
<accession>A0A9W9TS42</accession>
<dbReference type="PANTHER" id="PTHR43130:SF7">
    <property type="entry name" value="DJ-1_PFPI DOMAIN-CONTAINING PROTEIN"/>
    <property type="match status" value="1"/>
</dbReference>
<sequence length="234" mass="25353">MATVHVGCLLYDYQAIDVVGPCDLLNSCGKHIANALTFFGPALQKAPDSVFHHIGPTLEPVSLLTSGLKIQPTTTVDDCPELDCLLIGGPAPVGFEMPPKYPEFIQRHVAAGKLVFTSCTGAAVAAAAGVLDGKHATINNVEYEWAAKQFPKVKWTREKKWIVDGNIWTGSGAVAAMDMVAHWVKENFGMAVLVQGCLGLDYEPRDSDGLFTVLPPRYDESGNRIATHVFRYHS</sequence>
<comment type="caution">
    <text evidence="2">The sequence shown here is derived from an EMBL/GenBank/DDBJ whole genome shotgun (WGS) entry which is preliminary data.</text>
</comment>
<keyword evidence="3" id="KW-1185">Reference proteome</keyword>
<protein>
    <recommendedName>
        <fullName evidence="1">DJ-1/PfpI domain-containing protein</fullName>
    </recommendedName>
</protein>
<gene>
    <name evidence="2" type="ORF">N7468_003965</name>
</gene>
<organism evidence="2 3">
    <name type="scientific">Penicillium chermesinum</name>
    <dbReference type="NCBI Taxonomy" id="63820"/>
    <lineage>
        <taxon>Eukaryota</taxon>
        <taxon>Fungi</taxon>
        <taxon>Dikarya</taxon>
        <taxon>Ascomycota</taxon>
        <taxon>Pezizomycotina</taxon>
        <taxon>Eurotiomycetes</taxon>
        <taxon>Eurotiomycetidae</taxon>
        <taxon>Eurotiales</taxon>
        <taxon>Aspergillaceae</taxon>
        <taxon>Penicillium</taxon>
    </lineage>
</organism>